<gene>
    <name evidence="2" type="ORF">AMS68_004659</name>
</gene>
<keyword evidence="3" id="KW-1185">Reference proteome</keyword>
<evidence type="ECO:0000313" key="2">
    <source>
        <dbReference type="EMBL" id="QIW99141.1"/>
    </source>
</evidence>
<dbReference type="AlphaFoldDB" id="A0A6H0XWJ4"/>
<dbReference type="Proteomes" id="UP000503462">
    <property type="component" value="Chromosome 3"/>
</dbReference>
<feature type="region of interest" description="Disordered" evidence="1">
    <location>
        <begin position="50"/>
        <end position="100"/>
    </location>
</feature>
<proteinExistence type="predicted"/>
<dbReference type="EMBL" id="CP051141">
    <property type="protein sequence ID" value="QIW99141.1"/>
    <property type="molecule type" value="Genomic_DNA"/>
</dbReference>
<evidence type="ECO:0000256" key="1">
    <source>
        <dbReference type="SAM" id="MobiDB-lite"/>
    </source>
</evidence>
<feature type="region of interest" description="Disordered" evidence="1">
    <location>
        <begin position="126"/>
        <end position="149"/>
    </location>
</feature>
<protein>
    <submittedName>
        <fullName evidence="2">Uncharacterized protein</fullName>
    </submittedName>
</protein>
<feature type="compositionally biased region" description="Acidic residues" evidence="1">
    <location>
        <begin position="168"/>
        <end position="182"/>
    </location>
</feature>
<name>A0A6H0XWJ4_9PEZI</name>
<reference evidence="2 3" key="1">
    <citation type="journal article" date="2016" name="Sci. Rep.">
        <title>Peltaster fructicola genome reveals evolution from an invasive phytopathogen to an ectophytic parasite.</title>
        <authorList>
            <person name="Xu C."/>
            <person name="Chen H."/>
            <person name="Gleason M.L."/>
            <person name="Xu J.R."/>
            <person name="Liu H."/>
            <person name="Zhang R."/>
            <person name="Sun G."/>
        </authorList>
    </citation>
    <scope>NUCLEOTIDE SEQUENCE [LARGE SCALE GENOMIC DNA]</scope>
    <source>
        <strain evidence="2 3">LNHT1506</strain>
    </source>
</reference>
<sequence>MNGCPIRPIARTSLAFVDPAVLESDQPLFSPISEVLSPGYLQLDERVPREHVSQTGGLTDRTASESARPIETSSEPVPELTDGTTDSESLHGPSEPGIQLPLPLATTFPSESMLATELVRPWTVSRSRRASLQHRDVTSPPARRTNSWPFTRNDLAVLDEVLEHYQDGSEDTAGDGDTLEQN</sequence>
<organism evidence="2 3">
    <name type="scientific">Peltaster fructicola</name>
    <dbReference type="NCBI Taxonomy" id="286661"/>
    <lineage>
        <taxon>Eukaryota</taxon>
        <taxon>Fungi</taxon>
        <taxon>Dikarya</taxon>
        <taxon>Ascomycota</taxon>
        <taxon>Pezizomycotina</taxon>
        <taxon>Dothideomycetes</taxon>
        <taxon>Dothideomycetes incertae sedis</taxon>
        <taxon>Peltaster</taxon>
    </lineage>
</organism>
<evidence type="ECO:0000313" key="3">
    <source>
        <dbReference type="Proteomes" id="UP000503462"/>
    </source>
</evidence>
<accession>A0A6H0XWJ4</accession>
<feature type="region of interest" description="Disordered" evidence="1">
    <location>
        <begin position="163"/>
        <end position="182"/>
    </location>
</feature>